<keyword evidence="4" id="KW-1185">Reference proteome</keyword>
<dbReference type="EMBL" id="CANTFM010001145">
    <property type="protein sequence ID" value="CAI5735714.1"/>
    <property type="molecule type" value="Genomic_DNA"/>
</dbReference>
<organism evidence="3 4">
    <name type="scientific">Peronospora destructor</name>
    <dbReference type="NCBI Taxonomy" id="86335"/>
    <lineage>
        <taxon>Eukaryota</taxon>
        <taxon>Sar</taxon>
        <taxon>Stramenopiles</taxon>
        <taxon>Oomycota</taxon>
        <taxon>Peronosporomycetes</taxon>
        <taxon>Peronosporales</taxon>
        <taxon>Peronosporaceae</taxon>
        <taxon>Peronospora</taxon>
    </lineage>
</organism>
<feature type="transmembrane region" description="Helical" evidence="2">
    <location>
        <begin position="6"/>
        <end position="23"/>
    </location>
</feature>
<feature type="region of interest" description="Disordered" evidence="1">
    <location>
        <begin position="179"/>
        <end position="220"/>
    </location>
</feature>
<name>A0AAV0ULY6_9STRA</name>
<evidence type="ECO:0000256" key="2">
    <source>
        <dbReference type="SAM" id="Phobius"/>
    </source>
</evidence>
<feature type="compositionally biased region" description="Basic and acidic residues" evidence="1">
    <location>
        <begin position="209"/>
        <end position="220"/>
    </location>
</feature>
<reference evidence="3" key="1">
    <citation type="submission" date="2022-12" db="EMBL/GenBank/DDBJ databases">
        <authorList>
            <person name="Webb A."/>
        </authorList>
    </citation>
    <scope>NUCLEOTIDE SEQUENCE</scope>
    <source>
        <strain evidence="3">Pd1</strain>
    </source>
</reference>
<dbReference type="AlphaFoldDB" id="A0AAV0ULY6"/>
<feature type="compositionally biased region" description="Low complexity" evidence="1">
    <location>
        <begin position="197"/>
        <end position="208"/>
    </location>
</feature>
<keyword evidence="2" id="KW-0472">Membrane</keyword>
<gene>
    <name evidence="3" type="ORF">PDE001_LOCUS6097</name>
</gene>
<protein>
    <submittedName>
        <fullName evidence="3">Uncharacterized protein</fullName>
    </submittedName>
</protein>
<proteinExistence type="predicted"/>
<evidence type="ECO:0000313" key="4">
    <source>
        <dbReference type="Proteomes" id="UP001162029"/>
    </source>
</evidence>
<evidence type="ECO:0000313" key="3">
    <source>
        <dbReference type="EMBL" id="CAI5735714.1"/>
    </source>
</evidence>
<accession>A0AAV0ULY6</accession>
<feature type="region of interest" description="Disordered" evidence="1">
    <location>
        <begin position="68"/>
        <end position="91"/>
    </location>
</feature>
<dbReference type="Proteomes" id="UP001162029">
    <property type="component" value="Unassembled WGS sequence"/>
</dbReference>
<keyword evidence="2" id="KW-0812">Transmembrane</keyword>
<keyword evidence="2" id="KW-1133">Transmembrane helix</keyword>
<comment type="caution">
    <text evidence="3">The sequence shown here is derived from an EMBL/GenBank/DDBJ whole genome shotgun (WGS) entry which is preliminary data.</text>
</comment>
<evidence type="ECO:0000256" key="1">
    <source>
        <dbReference type="SAM" id="MobiDB-lite"/>
    </source>
</evidence>
<feature type="compositionally biased region" description="Basic residues" evidence="1">
    <location>
        <begin position="68"/>
        <end position="78"/>
    </location>
</feature>
<sequence>MAFLAASTVATGGLMGIAGFFVWRKGLFRKRYAALFGDEVYNENKDLMSCDYQGDNAISLFGERGFGSKHKSSSRRIKSTSGGVVGKPEDPVVGPKVTHGSVAFRLFEFDPEKQQLVFSSVGRPVKFGTPLIVVHPETGRAIRYLTHRGAVTISKPPVNLAFHRQARASLFAMEEAAMRHNSRKRTMRQSLPAALVSSSTSGSNNNGNEEQREATEQKDHTLVPDIDHSDFMVDIADQSQNQGQTQRQVQVLTNYPRGRKLQNLSNVSSRRTQQHSASHHAVQCSASQLRHD</sequence>
<feature type="region of interest" description="Disordered" evidence="1">
    <location>
        <begin position="268"/>
        <end position="292"/>
    </location>
</feature>